<dbReference type="EC" id="4.2.1.75" evidence="3 9"/>
<dbReference type="SUPFAM" id="SSF69618">
    <property type="entry name" value="HemD-like"/>
    <property type="match status" value="1"/>
</dbReference>
<dbReference type="Pfam" id="PF02602">
    <property type="entry name" value="HEM4"/>
    <property type="match status" value="1"/>
</dbReference>
<comment type="pathway">
    <text evidence="1 9">Porphyrin-containing compound metabolism; protoporphyrin-IX biosynthesis; coproporphyrinogen-III from 5-aminolevulinate: step 3/4.</text>
</comment>
<sequence>MKNPMKGKNILVTRSTAQAKPMMERLRVMEANPVHIPLITFQAIRSDEIKQGLETIEQFQWLFFTSANGVRFFFDNLQHYGIVQRKLDTIKFAVIGEKTDQMLQLYGYQASFFPSSYQANSMGKQFVRFFGNDKRVLLVVGSKSTFEIQEVLQAEQVQTTALVVYETVYETAYQQRLNELIQQDNLDVYTFTSPSTVVSFDNQTKDLETEMKQIKATRLCVCIGSTTKEAAQESGFQRVLTPKQFTTEKMIQTIFHHFLQESEGV</sequence>
<keyword evidence="12" id="KW-1185">Reference proteome</keyword>
<dbReference type="EMBL" id="QNRI01000004">
    <property type="protein sequence ID" value="RBO99479.1"/>
    <property type="molecule type" value="Genomic_DNA"/>
</dbReference>
<evidence type="ECO:0000256" key="1">
    <source>
        <dbReference type="ARBA" id="ARBA00004772"/>
    </source>
</evidence>
<accession>A0A366ECL2</accession>
<proteinExistence type="inferred from homology"/>
<evidence type="ECO:0000256" key="2">
    <source>
        <dbReference type="ARBA" id="ARBA00008133"/>
    </source>
</evidence>
<evidence type="ECO:0000256" key="9">
    <source>
        <dbReference type="RuleBase" id="RU366031"/>
    </source>
</evidence>
<dbReference type="PANTHER" id="PTHR38042">
    <property type="entry name" value="UROPORPHYRINOGEN-III SYNTHASE, CHLOROPLASTIC"/>
    <property type="match status" value="1"/>
</dbReference>
<dbReference type="InterPro" id="IPR039793">
    <property type="entry name" value="UROS/Hem4"/>
</dbReference>
<keyword evidence="5 9" id="KW-0627">Porphyrin biosynthesis</keyword>
<gene>
    <name evidence="11" type="ORF">DES48_104154</name>
</gene>
<evidence type="ECO:0000259" key="10">
    <source>
        <dbReference type="Pfam" id="PF02602"/>
    </source>
</evidence>
<evidence type="ECO:0000256" key="7">
    <source>
        <dbReference type="ARBA" id="ARBA00040167"/>
    </source>
</evidence>
<protein>
    <recommendedName>
        <fullName evidence="7 9">Uroporphyrinogen-III synthase</fullName>
        <ecNumber evidence="3 9">4.2.1.75</ecNumber>
    </recommendedName>
</protein>
<dbReference type="PANTHER" id="PTHR38042:SF1">
    <property type="entry name" value="UROPORPHYRINOGEN-III SYNTHASE, CHLOROPLASTIC"/>
    <property type="match status" value="1"/>
</dbReference>
<dbReference type="GO" id="GO:0006780">
    <property type="term" value="P:uroporphyrinogen III biosynthetic process"/>
    <property type="evidence" value="ECO:0007669"/>
    <property type="project" value="UniProtKB-UniRule"/>
</dbReference>
<evidence type="ECO:0000256" key="5">
    <source>
        <dbReference type="ARBA" id="ARBA00023244"/>
    </source>
</evidence>
<dbReference type="UniPathway" id="UPA00251">
    <property type="reaction ID" value="UER00320"/>
</dbReference>
<reference evidence="11 12" key="1">
    <citation type="submission" date="2018-06" db="EMBL/GenBank/DDBJ databases">
        <title>Genomic Encyclopedia of Type Strains, Phase IV (KMG-IV): sequencing the most valuable type-strain genomes for metagenomic binning, comparative biology and taxonomic classification.</title>
        <authorList>
            <person name="Goeker M."/>
        </authorList>
    </citation>
    <scope>NUCLEOTIDE SEQUENCE [LARGE SCALE GENOMIC DNA]</scope>
    <source>
        <strain evidence="11 12">DSM 15140</strain>
    </source>
</reference>
<comment type="catalytic activity">
    <reaction evidence="8 9">
        <text>hydroxymethylbilane = uroporphyrinogen III + H2O</text>
        <dbReference type="Rhea" id="RHEA:18965"/>
        <dbReference type="ChEBI" id="CHEBI:15377"/>
        <dbReference type="ChEBI" id="CHEBI:57308"/>
        <dbReference type="ChEBI" id="CHEBI:57845"/>
        <dbReference type="EC" id="4.2.1.75"/>
    </reaction>
</comment>
<dbReference type="RefSeq" id="WP_113868399.1">
    <property type="nucleotide sequence ID" value="NZ_BAABQN010000003.1"/>
</dbReference>
<dbReference type="InterPro" id="IPR003754">
    <property type="entry name" value="4pyrrol_synth_uPrphyn_synth"/>
</dbReference>
<evidence type="ECO:0000256" key="6">
    <source>
        <dbReference type="ARBA" id="ARBA00037589"/>
    </source>
</evidence>
<comment type="caution">
    <text evidence="11">The sequence shown here is derived from an EMBL/GenBank/DDBJ whole genome shotgun (WGS) entry which is preliminary data.</text>
</comment>
<dbReference type="STRING" id="200904.GCA_900168775_02343"/>
<name>A0A366ECL2_9BACI</name>
<comment type="similarity">
    <text evidence="2 9">Belongs to the uroporphyrinogen-III synthase family.</text>
</comment>
<dbReference type="GO" id="GO:0004852">
    <property type="term" value="F:uroporphyrinogen-III synthase activity"/>
    <property type="evidence" value="ECO:0007669"/>
    <property type="project" value="UniProtKB-UniRule"/>
</dbReference>
<evidence type="ECO:0000256" key="3">
    <source>
        <dbReference type="ARBA" id="ARBA00013109"/>
    </source>
</evidence>
<dbReference type="AlphaFoldDB" id="A0A366ECL2"/>
<dbReference type="Proteomes" id="UP000252254">
    <property type="component" value="Unassembled WGS sequence"/>
</dbReference>
<evidence type="ECO:0000256" key="4">
    <source>
        <dbReference type="ARBA" id="ARBA00023239"/>
    </source>
</evidence>
<comment type="function">
    <text evidence="6 9">Catalyzes cyclization of the linear tetrapyrrole, hydroxymethylbilane, to the macrocyclic uroporphyrinogen III.</text>
</comment>
<dbReference type="CDD" id="cd06578">
    <property type="entry name" value="HemD"/>
    <property type="match status" value="1"/>
</dbReference>
<dbReference type="GO" id="GO:0006782">
    <property type="term" value="P:protoporphyrinogen IX biosynthetic process"/>
    <property type="evidence" value="ECO:0007669"/>
    <property type="project" value="UniProtKB-UniRule"/>
</dbReference>
<keyword evidence="4 9" id="KW-0456">Lyase</keyword>
<evidence type="ECO:0000313" key="12">
    <source>
        <dbReference type="Proteomes" id="UP000252254"/>
    </source>
</evidence>
<evidence type="ECO:0000256" key="8">
    <source>
        <dbReference type="ARBA" id="ARBA00048617"/>
    </source>
</evidence>
<evidence type="ECO:0000313" key="11">
    <source>
        <dbReference type="EMBL" id="RBO99479.1"/>
    </source>
</evidence>
<dbReference type="InterPro" id="IPR036108">
    <property type="entry name" value="4pyrrol_syn_uPrphyn_synt_sf"/>
</dbReference>
<feature type="domain" description="Tetrapyrrole biosynthesis uroporphyrinogen III synthase" evidence="10">
    <location>
        <begin position="22"/>
        <end position="252"/>
    </location>
</feature>
<dbReference type="OrthoDB" id="9815856at2"/>
<organism evidence="11 12">
    <name type="scientific">Paraliobacillus ryukyuensis</name>
    <dbReference type="NCBI Taxonomy" id="200904"/>
    <lineage>
        <taxon>Bacteria</taxon>
        <taxon>Bacillati</taxon>
        <taxon>Bacillota</taxon>
        <taxon>Bacilli</taxon>
        <taxon>Bacillales</taxon>
        <taxon>Bacillaceae</taxon>
        <taxon>Paraliobacillus</taxon>
    </lineage>
</organism>
<dbReference type="Gene3D" id="3.40.50.10090">
    <property type="match status" value="2"/>
</dbReference>